<evidence type="ECO:0000313" key="2">
    <source>
        <dbReference type="Proteomes" id="UP000192573"/>
    </source>
</evidence>
<dbReference type="Proteomes" id="UP000192573">
    <property type="component" value="Unassembled WGS sequence"/>
</dbReference>
<gene>
    <name evidence="1" type="ORF">BZK42_00775</name>
</gene>
<dbReference type="InterPro" id="IPR011010">
    <property type="entry name" value="DNA_brk_join_enz"/>
</dbReference>
<accession>A0A1V8P493</accession>
<dbReference type="SUPFAM" id="SSF56349">
    <property type="entry name" value="DNA breaking-rejoining enzymes"/>
    <property type="match status" value="1"/>
</dbReference>
<dbReference type="AlphaFoldDB" id="A0A1V8P493"/>
<name>A0A1V8P493_CITBR</name>
<evidence type="ECO:0008006" key="3">
    <source>
        <dbReference type="Google" id="ProtNLM"/>
    </source>
</evidence>
<dbReference type="EMBL" id="NAEW01000001">
    <property type="protein sequence ID" value="OQM43464.1"/>
    <property type="molecule type" value="Genomic_DNA"/>
</dbReference>
<organism evidence="1 2">
    <name type="scientific">Citrobacter braakii</name>
    <dbReference type="NCBI Taxonomy" id="57706"/>
    <lineage>
        <taxon>Bacteria</taxon>
        <taxon>Pseudomonadati</taxon>
        <taxon>Pseudomonadota</taxon>
        <taxon>Gammaproteobacteria</taxon>
        <taxon>Enterobacterales</taxon>
        <taxon>Enterobacteriaceae</taxon>
        <taxon>Citrobacter</taxon>
        <taxon>Citrobacter freundii complex</taxon>
    </lineage>
</organism>
<reference evidence="1 2" key="1">
    <citation type="submission" date="2017-03" db="EMBL/GenBank/DDBJ databases">
        <authorList>
            <person name="Afonso C.L."/>
            <person name="Miller P.J."/>
            <person name="Scott M.A."/>
            <person name="Spackman E."/>
            <person name="Goraichik I."/>
            <person name="Dimitrov K.M."/>
            <person name="Suarez D.L."/>
            <person name="Swayne D.E."/>
        </authorList>
    </citation>
    <scope>NUCLEOTIDE SEQUENCE [LARGE SCALE GENOMIC DNA]</scope>
    <source>
        <strain evidence="1 2">ATCC 51113</strain>
    </source>
</reference>
<comment type="caution">
    <text evidence="1">The sequence shown here is derived from an EMBL/GenBank/DDBJ whole genome shotgun (WGS) entry which is preliminary data.</text>
</comment>
<dbReference type="GO" id="GO:0003677">
    <property type="term" value="F:DNA binding"/>
    <property type="evidence" value="ECO:0007669"/>
    <property type="project" value="InterPro"/>
</dbReference>
<protein>
    <recommendedName>
        <fullName evidence="3">Integrase</fullName>
    </recommendedName>
</protein>
<proteinExistence type="predicted"/>
<evidence type="ECO:0000313" key="1">
    <source>
        <dbReference type="EMBL" id="OQM43464.1"/>
    </source>
</evidence>
<sequence length="92" mass="10300">MKASQMHRVPLSKQAMAIIENMWGLHKELVFPSPRKQIVLSDMVLTAFLRRVKAKSDVPGRVATAHGFVRVFVIGAVSTDTVFYFTVGRCHS</sequence>